<evidence type="ECO:0000313" key="3">
    <source>
        <dbReference type="Proteomes" id="UP000252582"/>
    </source>
</evidence>
<protein>
    <submittedName>
        <fullName evidence="2">Uncharacterized protein DUF3291</fullName>
    </submittedName>
</protein>
<gene>
    <name evidence="2" type="ORF">DFR48_104313</name>
</gene>
<dbReference type="EMBL" id="QPIX01000004">
    <property type="protein sequence ID" value="RCW26059.1"/>
    <property type="molecule type" value="Genomic_DNA"/>
</dbReference>
<accession>A0A6I7HNF5</accession>
<dbReference type="AlphaFoldDB" id="A0A6I7HNF5"/>
<evidence type="ECO:0000313" key="2">
    <source>
        <dbReference type="EMBL" id="RCW26059.1"/>
    </source>
</evidence>
<comment type="caution">
    <text evidence="2">The sequence shown here is derived from an EMBL/GenBank/DDBJ whole genome shotgun (WGS) entry which is preliminary data.</text>
</comment>
<organism evidence="2 3">
    <name type="scientific">Ciceribacter lividus</name>
    <dbReference type="NCBI Taxonomy" id="1197950"/>
    <lineage>
        <taxon>Bacteria</taxon>
        <taxon>Pseudomonadati</taxon>
        <taxon>Pseudomonadota</taxon>
        <taxon>Alphaproteobacteria</taxon>
        <taxon>Hyphomicrobiales</taxon>
        <taxon>Rhizobiaceae</taxon>
        <taxon>Ciceribacter</taxon>
    </lineage>
</organism>
<proteinExistence type="predicted"/>
<keyword evidence="3" id="KW-1185">Reference proteome</keyword>
<name>A0A6I7HNF5_9HYPH</name>
<dbReference type="Pfam" id="PF11695">
    <property type="entry name" value="DUF3291"/>
    <property type="match status" value="1"/>
</dbReference>
<reference evidence="2 3" key="1">
    <citation type="submission" date="2018-07" db="EMBL/GenBank/DDBJ databases">
        <title>Genomic Encyclopedia of Type Strains, Phase IV (KMG-IV): sequencing the most valuable type-strain genomes for metagenomic binning, comparative biology and taxonomic classification.</title>
        <authorList>
            <person name="Goeker M."/>
        </authorList>
    </citation>
    <scope>NUCLEOTIDE SEQUENCE [LARGE SCALE GENOMIC DNA]</scope>
    <source>
        <strain evidence="2 3">DSM 25528</strain>
    </source>
</reference>
<dbReference type="RefSeq" id="WP_114362977.1">
    <property type="nucleotide sequence ID" value="NZ_QPIX01000004.1"/>
</dbReference>
<sequence length="194" mass="21535">MKAGSHHLAVYNFGVHTASYLAASVQGFALREPLNFEAATRAVGFVGRSGYAAEPGPESWGERVFPRFLEEAGRTSGVSSLSLWQDIESLMAFTYSGVHADALKHARHWNERHAWPPLVLFWMNAGQLPTWTEAVERFELLTDRGPTPQAFSFKSAFTSEGVPYAVDRERVKVLSIQNSKRQADLLSLITTLPV</sequence>
<evidence type="ECO:0000259" key="1">
    <source>
        <dbReference type="Pfam" id="PF11695"/>
    </source>
</evidence>
<dbReference type="Proteomes" id="UP000252582">
    <property type="component" value="Unassembled WGS sequence"/>
</dbReference>
<feature type="domain" description="DUF3291" evidence="1">
    <location>
        <begin position="8"/>
        <end position="155"/>
    </location>
</feature>
<dbReference type="InterPro" id="IPR021708">
    <property type="entry name" value="DUF3291"/>
</dbReference>